<dbReference type="OrthoDB" id="3928002at2759"/>
<dbReference type="eggNOG" id="ENOG502S5CN">
    <property type="taxonomic scope" value="Eukaryota"/>
</dbReference>
<evidence type="ECO:0000313" key="2">
    <source>
        <dbReference type="EMBL" id="ERF73399.1"/>
    </source>
</evidence>
<keyword evidence="1" id="KW-0732">Signal</keyword>
<dbReference type="PANTHER" id="PTHR38049">
    <property type="entry name" value="RICIN B LECTIN DOMAIN-CONTAINING PROTEIN"/>
    <property type="match status" value="1"/>
</dbReference>
<dbReference type="HOGENOM" id="CLU_061230_2_1_1"/>
<dbReference type="EMBL" id="KE720952">
    <property type="protein sequence ID" value="ERF73399.1"/>
    <property type="molecule type" value="Genomic_DNA"/>
</dbReference>
<evidence type="ECO:0000256" key="1">
    <source>
        <dbReference type="SAM" id="SignalP"/>
    </source>
</evidence>
<dbReference type="OMA" id="EGEWALY"/>
<feature type="signal peptide" evidence="1">
    <location>
        <begin position="1"/>
        <end position="19"/>
    </location>
</feature>
<gene>
    <name evidence="2" type="ORF">EPUS_08542</name>
</gene>
<evidence type="ECO:0000313" key="3">
    <source>
        <dbReference type="Proteomes" id="UP000019373"/>
    </source>
</evidence>
<accession>U1HVK6</accession>
<dbReference type="RefSeq" id="XP_007800943.1">
    <property type="nucleotide sequence ID" value="XM_007802752.1"/>
</dbReference>
<dbReference type="PANTHER" id="PTHR38049:SF1">
    <property type="entry name" value="PROTEIN KINASE DOMAIN-CONTAINING PROTEIN"/>
    <property type="match status" value="1"/>
</dbReference>
<reference evidence="3" key="1">
    <citation type="journal article" date="2014" name="BMC Genomics">
        <title>Genome characteristics reveal the impact of lichenization on lichen-forming fungus Endocarpon pusillum Hedwig (Verrucariales, Ascomycota).</title>
        <authorList>
            <person name="Wang Y.-Y."/>
            <person name="Liu B."/>
            <person name="Zhang X.-Y."/>
            <person name="Zhou Q.-M."/>
            <person name="Zhang T."/>
            <person name="Li H."/>
            <person name="Yu Y.-F."/>
            <person name="Zhang X.-L."/>
            <person name="Hao X.-Y."/>
            <person name="Wang M."/>
            <person name="Wang L."/>
            <person name="Wei J.-C."/>
        </authorList>
    </citation>
    <scope>NUCLEOTIDE SEQUENCE [LARGE SCALE GENOMIC DNA]</scope>
    <source>
        <strain evidence="3">Z07020 / HMAS-L-300199</strain>
    </source>
</reference>
<feature type="chain" id="PRO_5004612480" evidence="1">
    <location>
        <begin position="20"/>
        <end position="226"/>
    </location>
</feature>
<dbReference type="AlphaFoldDB" id="U1HVK6"/>
<dbReference type="GeneID" id="19243390"/>
<keyword evidence="3" id="KW-1185">Reference proteome</keyword>
<proteinExistence type="predicted"/>
<name>U1HVK6_ENDPU</name>
<sequence>MLGLLTLTAIPTVIGVGQGVSQQRAQNASKADEKRMAKFYLEAQYESRSTRAREVQGKRVVLRDGKVEISHKCGAWKAYSPGLTSVETQAYLSSSSGKPSYTLCAFYIEYPDEERKPAPLGLVSQVADDPPMLNWIYVDKNTMELKHGNRSQSREHHVGPWDWTEEDEIGLTFEGWEGFVAVQDDEGEWQLFFDRNDDGLKDFVGKRRRKLEVTLERILCDNEKKD</sequence>
<organism evidence="2 3">
    <name type="scientific">Endocarpon pusillum (strain Z07020 / HMAS-L-300199)</name>
    <name type="common">Lichen-forming fungus</name>
    <dbReference type="NCBI Taxonomy" id="1263415"/>
    <lineage>
        <taxon>Eukaryota</taxon>
        <taxon>Fungi</taxon>
        <taxon>Dikarya</taxon>
        <taxon>Ascomycota</taxon>
        <taxon>Pezizomycotina</taxon>
        <taxon>Eurotiomycetes</taxon>
        <taxon>Chaetothyriomycetidae</taxon>
        <taxon>Verrucariales</taxon>
        <taxon>Verrucariaceae</taxon>
        <taxon>Endocarpon</taxon>
    </lineage>
</organism>
<dbReference type="Proteomes" id="UP000019373">
    <property type="component" value="Unassembled WGS sequence"/>
</dbReference>
<protein>
    <submittedName>
        <fullName evidence="2">Uncharacterized protein</fullName>
    </submittedName>
</protein>